<dbReference type="SUPFAM" id="SSF56112">
    <property type="entry name" value="Protein kinase-like (PK-like)"/>
    <property type="match status" value="1"/>
</dbReference>
<name>A0A8H4B0Y8_GIGMA</name>
<dbReference type="InterPro" id="IPR011009">
    <property type="entry name" value="Kinase-like_dom_sf"/>
</dbReference>
<sequence>MEWFENAIQEGHINYIDYHNFTDKIGIGGFGTVLKCEWRDSGLLVALKCLGFGASMDKSIIHELKMWQRVSNYPNVIPFYGVTKDSSGQYNLILQYANEGNLREYLENNFMKLQWMDKLRIAKEIAHGLLSLHDNNIIHRNLHSKNILIHQGQAKITDFALSKQLDEESMSSNSSIKGSLPYLESQCFVNPRHKRDKKSDIYSFGVILWEISSGKPPFQNIETTSMISHIFQGKREVPIKDTPSKYIELYKNCWDSDPNNRPETRAILYTLEQIISIATLSENNEIELANSLEITTSAPLYLSDASLEQDLETNTKKFNANSVNKHRSAFSNYVQEEFDDSSKDQKLVKAWKLNHGLYLAGNSFMPSNRIILGYNGKLDIMTYSGEPLVYAVVNDTLDKPKSFWNILRDTYPEFSSIKENPINDIFETDICLLFPIAKISYTGPISKGFMLDLNNEEDFITDNYAEYGHFFAKKLLAGGKLILRNFSDAKSAQIEHFKSHLIWALDSYHLQKENPFENTKIFDFPIIETTNKNFLKTPKDLAK</sequence>
<dbReference type="PROSITE" id="PS50011">
    <property type="entry name" value="PROTEIN_KINASE_DOM"/>
    <property type="match status" value="1"/>
</dbReference>
<evidence type="ECO:0000313" key="3">
    <source>
        <dbReference type="EMBL" id="KAF0551475.1"/>
    </source>
</evidence>
<dbReference type="Proteomes" id="UP000439903">
    <property type="component" value="Unassembled WGS sequence"/>
</dbReference>
<dbReference type="PRINTS" id="PR00109">
    <property type="entry name" value="TYRKINASE"/>
</dbReference>
<accession>A0A8H4B0Y8</accession>
<dbReference type="GO" id="GO:0005524">
    <property type="term" value="F:ATP binding"/>
    <property type="evidence" value="ECO:0007669"/>
    <property type="project" value="UniProtKB-UniRule"/>
</dbReference>
<protein>
    <submittedName>
        <fullName evidence="3">Kinase-like protein</fullName>
    </submittedName>
</protein>
<evidence type="ECO:0000313" key="4">
    <source>
        <dbReference type="Proteomes" id="UP000439903"/>
    </source>
</evidence>
<comment type="caution">
    <text evidence="3">The sequence shown here is derived from an EMBL/GenBank/DDBJ whole genome shotgun (WGS) entry which is preliminary data.</text>
</comment>
<feature type="domain" description="Protein kinase" evidence="2">
    <location>
        <begin position="19"/>
        <end position="275"/>
    </location>
</feature>
<organism evidence="3 4">
    <name type="scientific">Gigaspora margarita</name>
    <dbReference type="NCBI Taxonomy" id="4874"/>
    <lineage>
        <taxon>Eukaryota</taxon>
        <taxon>Fungi</taxon>
        <taxon>Fungi incertae sedis</taxon>
        <taxon>Mucoromycota</taxon>
        <taxon>Glomeromycotina</taxon>
        <taxon>Glomeromycetes</taxon>
        <taxon>Diversisporales</taxon>
        <taxon>Gigasporaceae</taxon>
        <taxon>Gigaspora</taxon>
    </lineage>
</organism>
<dbReference type="AlphaFoldDB" id="A0A8H4B0Y8"/>
<dbReference type="PROSITE" id="PS00107">
    <property type="entry name" value="PROTEIN_KINASE_ATP"/>
    <property type="match status" value="1"/>
</dbReference>
<dbReference type="PANTHER" id="PTHR44329">
    <property type="entry name" value="SERINE/THREONINE-PROTEIN KINASE TNNI3K-RELATED"/>
    <property type="match status" value="1"/>
</dbReference>
<dbReference type="InterPro" id="IPR000719">
    <property type="entry name" value="Prot_kinase_dom"/>
</dbReference>
<dbReference type="EMBL" id="WTPW01000077">
    <property type="protein sequence ID" value="KAF0551475.1"/>
    <property type="molecule type" value="Genomic_DNA"/>
</dbReference>
<gene>
    <name evidence="3" type="ORF">F8M41_023415</name>
</gene>
<dbReference type="InterPro" id="IPR001245">
    <property type="entry name" value="Ser-Thr/Tyr_kinase_cat_dom"/>
</dbReference>
<keyword evidence="4" id="KW-1185">Reference proteome</keyword>
<keyword evidence="1" id="KW-0067">ATP-binding</keyword>
<keyword evidence="3" id="KW-0808">Transferase</keyword>
<dbReference type="Pfam" id="PF07714">
    <property type="entry name" value="PK_Tyr_Ser-Thr"/>
    <property type="match status" value="1"/>
</dbReference>
<evidence type="ECO:0000259" key="2">
    <source>
        <dbReference type="PROSITE" id="PS50011"/>
    </source>
</evidence>
<dbReference type="InterPro" id="IPR051681">
    <property type="entry name" value="Ser/Thr_Kinases-Pseudokinases"/>
</dbReference>
<proteinExistence type="predicted"/>
<keyword evidence="1" id="KW-0547">Nucleotide-binding</keyword>
<dbReference type="GO" id="GO:0004674">
    <property type="term" value="F:protein serine/threonine kinase activity"/>
    <property type="evidence" value="ECO:0007669"/>
    <property type="project" value="TreeGrafter"/>
</dbReference>
<dbReference type="InterPro" id="IPR017441">
    <property type="entry name" value="Protein_kinase_ATP_BS"/>
</dbReference>
<evidence type="ECO:0000256" key="1">
    <source>
        <dbReference type="PROSITE-ProRule" id="PRU10141"/>
    </source>
</evidence>
<dbReference type="OrthoDB" id="2383649at2759"/>
<dbReference type="Gene3D" id="1.10.510.10">
    <property type="entry name" value="Transferase(Phosphotransferase) domain 1"/>
    <property type="match status" value="1"/>
</dbReference>
<reference evidence="3 4" key="1">
    <citation type="journal article" date="2019" name="Environ. Microbiol.">
        <title>At the nexus of three kingdoms: the genome of the mycorrhizal fungus Gigaspora margarita provides insights into plant, endobacterial and fungal interactions.</title>
        <authorList>
            <person name="Venice F."/>
            <person name="Ghignone S."/>
            <person name="Salvioli di Fossalunga A."/>
            <person name="Amselem J."/>
            <person name="Novero M."/>
            <person name="Xianan X."/>
            <person name="Sedzielewska Toro K."/>
            <person name="Morin E."/>
            <person name="Lipzen A."/>
            <person name="Grigoriev I.V."/>
            <person name="Henrissat B."/>
            <person name="Martin F.M."/>
            <person name="Bonfante P."/>
        </authorList>
    </citation>
    <scope>NUCLEOTIDE SEQUENCE [LARGE SCALE GENOMIC DNA]</scope>
    <source>
        <strain evidence="3 4">BEG34</strain>
    </source>
</reference>
<keyword evidence="3" id="KW-0418">Kinase</keyword>
<feature type="binding site" evidence="1">
    <location>
        <position position="48"/>
    </location>
    <ligand>
        <name>ATP</name>
        <dbReference type="ChEBI" id="CHEBI:30616"/>
    </ligand>
</feature>